<feature type="compositionally biased region" description="Basic and acidic residues" evidence="7">
    <location>
        <begin position="771"/>
        <end position="791"/>
    </location>
</feature>
<dbReference type="InterPro" id="IPR019147">
    <property type="entry name" value="SWAP_N_domain"/>
</dbReference>
<dbReference type="SMART" id="SM00648">
    <property type="entry name" value="SWAP"/>
    <property type="match status" value="2"/>
</dbReference>
<gene>
    <name evidence="10" type="primary">LOC105046502</name>
</gene>
<dbReference type="Gene3D" id="1.10.10.790">
    <property type="entry name" value="Surp module"/>
    <property type="match status" value="2"/>
</dbReference>
<feature type="compositionally biased region" description="Polar residues" evidence="7">
    <location>
        <begin position="869"/>
        <end position="878"/>
    </location>
</feature>
<accession>A0A6I9RC09</accession>
<feature type="compositionally biased region" description="Basic and acidic residues" evidence="7">
    <location>
        <begin position="847"/>
        <end position="862"/>
    </location>
</feature>
<feature type="compositionally biased region" description="Polar residues" evidence="7">
    <location>
        <begin position="531"/>
        <end position="541"/>
    </location>
</feature>
<name>A0A6I9RC09_ELAGV</name>
<feature type="compositionally biased region" description="Basic and acidic residues" evidence="7">
    <location>
        <begin position="293"/>
        <end position="312"/>
    </location>
</feature>
<evidence type="ECO:0000256" key="2">
    <source>
        <dbReference type="ARBA" id="ARBA00022737"/>
    </source>
</evidence>
<evidence type="ECO:0000313" key="10">
    <source>
        <dbReference type="RefSeq" id="XP_010923396.1"/>
    </source>
</evidence>
<keyword evidence="3" id="KW-0694">RNA-binding</keyword>
<feature type="compositionally biased region" description="Basic and acidic residues" evidence="7">
    <location>
        <begin position="701"/>
        <end position="722"/>
    </location>
</feature>
<dbReference type="InterPro" id="IPR040397">
    <property type="entry name" value="SWAP"/>
</dbReference>
<dbReference type="InterPro" id="IPR035967">
    <property type="entry name" value="SWAP/Surp_sf"/>
</dbReference>
<dbReference type="GO" id="GO:0003723">
    <property type="term" value="F:RNA binding"/>
    <property type="evidence" value="ECO:0007669"/>
    <property type="project" value="UniProtKB-KW"/>
</dbReference>
<feature type="compositionally biased region" description="Polar residues" evidence="7">
    <location>
        <begin position="131"/>
        <end position="147"/>
    </location>
</feature>
<dbReference type="GO" id="GO:0000395">
    <property type="term" value="P:mRNA 5'-splice site recognition"/>
    <property type="evidence" value="ECO:0007669"/>
    <property type="project" value="TreeGrafter"/>
</dbReference>
<dbReference type="OrthoDB" id="5836667at2759"/>
<keyword evidence="5" id="KW-0804">Transcription</keyword>
<feature type="compositionally biased region" description="Basic and acidic residues" evidence="7">
    <location>
        <begin position="753"/>
        <end position="762"/>
    </location>
</feature>
<dbReference type="KEGG" id="egu:105046502"/>
<feature type="compositionally biased region" description="Basic residues" evidence="7">
    <location>
        <begin position="818"/>
        <end position="828"/>
    </location>
</feature>
<reference evidence="10" key="1">
    <citation type="submission" date="2025-08" db="UniProtKB">
        <authorList>
            <consortium name="RefSeq"/>
        </authorList>
    </citation>
    <scope>IDENTIFICATION</scope>
</reference>
<dbReference type="Pfam" id="PF09750">
    <property type="entry name" value="DRY_EERY"/>
    <property type="match status" value="1"/>
</dbReference>
<dbReference type="SMART" id="SM01141">
    <property type="entry name" value="DRY_EERY"/>
    <property type="match status" value="1"/>
</dbReference>
<feature type="domain" description="SURP motif" evidence="8">
    <location>
        <begin position="383"/>
        <end position="425"/>
    </location>
</feature>
<evidence type="ECO:0000256" key="7">
    <source>
        <dbReference type="SAM" id="MobiDB-lite"/>
    </source>
</evidence>
<feature type="region of interest" description="Disordered" evidence="7">
    <location>
        <begin position="131"/>
        <end position="150"/>
    </location>
</feature>
<dbReference type="SUPFAM" id="SSF109905">
    <property type="entry name" value="Surp module (SWAP domain)"/>
    <property type="match status" value="2"/>
</dbReference>
<dbReference type="Pfam" id="PF01805">
    <property type="entry name" value="Surp"/>
    <property type="match status" value="2"/>
</dbReference>
<feature type="compositionally biased region" description="Basic and acidic residues" evidence="7">
    <location>
        <begin position="437"/>
        <end position="446"/>
    </location>
</feature>
<dbReference type="PROSITE" id="PS50128">
    <property type="entry name" value="SURP"/>
    <property type="match status" value="2"/>
</dbReference>
<feature type="region of interest" description="Disordered" evidence="7">
    <location>
        <begin position="293"/>
        <end position="313"/>
    </location>
</feature>
<dbReference type="RefSeq" id="XP_010923396.1">
    <property type="nucleotide sequence ID" value="XM_010925094.3"/>
</dbReference>
<dbReference type="InterPro" id="IPR000061">
    <property type="entry name" value="Surp"/>
</dbReference>
<evidence type="ECO:0000256" key="3">
    <source>
        <dbReference type="ARBA" id="ARBA00022884"/>
    </source>
</evidence>
<keyword evidence="4" id="KW-0805">Transcription regulation</keyword>
<dbReference type="InParanoid" id="A0A6I9RC09"/>
<dbReference type="FunFam" id="1.10.10.790:FF:000011">
    <property type="entry name" value="Splicing factor, suppressor of white-apricot"/>
    <property type="match status" value="1"/>
</dbReference>
<evidence type="ECO:0000259" key="8">
    <source>
        <dbReference type="PROSITE" id="PS50128"/>
    </source>
</evidence>
<feature type="region of interest" description="Disordered" evidence="7">
    <location>
        <begin position="52"/>
        <end position="114"/>
    </location>
</feature>
<keyword evidence="1" id="KW-0507">mRNA processing</keyword>
<evidence type="ECO:0000256" key="4">
    <source>
        <dbReference type="ARBA" id="ARBA00023015"/>
    </source>
</evidence>
<protein>
    <submittedName>
        <fullName evidence="10">Splicing factor, suppressor of white-apricot homolog isoform X1</fullName>
    </submittedName>
</protein>
<evidence type="ECO:0000313" key="9">
    <source>
        <dbReference type="Proteomes" id="UP000504607"/>
    </source>
</evidence>
<evidence type="ECO:0000256" key="5">
    <source>
        <dbReference type="ARBA" id="ARBA00023163"/>
    </source>
</evidence>
<feature type="region of interest" description="Disordered" evidence="7">
    <location>
        <begin position="531"/>
        <end position="595"/>
    </location>
</feature>
<organism evidence="9 10">
    <name type="scientific">Elaeis guineensis var. tenera</name>
    <name type="common">Oil palm</name>
    <dbReference type="NCBI Taxonomy" id="51953"/>
    <lineage>
        <taxon>Eukaryota</taxon>
        <taxon>Viridiplantae</taxon>
        <taxon>Streptophyta</taxon>
        <taxon>Embryophyta</taxon>
        <taxon>Tracheophyta</taxon>
        <taxon>Spermatophyta</taxon>
        <taxon>Magnoliopsida</taxon>
        <taxon>Liliopsida</taxon>
        <taxon>Arecaceae</taxon>
        <taxon>Arecoideae</taxon>
        <taxon>Cocoseae</taxon>
        <taxon>Elaeidinae</taxon>
        <taxon>Elaeis</taxon>
    </lineage>
</organism>
<feature type="domain" description="SURP motif" evidence="8">
    <location>
        <begin position="171"/>
        <end position="213"/>
    </location>
</feature>
<keyword evidence="2" id="KW-0677">Repeat</keyword>
<dbReference type="FunCoup" id="A0A6I9RC09">
    <property type="interactions" value="1068"/>
</dbReference>
<dbReference type="PANTHER" id="PTHR13161">
    <property type="entry name" value="SPLICING FACTOR SUPPRESSOR OF WHITE APRICOT"/>
    <property type="match status" value="1"/>
</dbReference>
<dbReference type="Proteomes" id="UP000504607">
    <property type="component" value="Chromosome 1"/>
</dbReference>
<dbReference type="PANTHER" id="PTHR13161:SF15">
    <property type="entry name" value="SPLICING FACTOR, SUPPRESSOR OF WHITE-APRICOT HOMOLOG"/>
    <property type="match status" value="1"/>
</dbReference>
<feature type="region of interest" description="Disordered" evidence="7">
    <location>
        <begin position="352"/>
        <end position="371"/>
    </location>
</feature>
<feature type="region of interest" description="Disordered" evidence="7">
    <location>
        <begin position="651"/>
        <end position="880"/>
    </location>
</feature>
<evidence type="ECO:0000256" key="6">
    <source>
        <dbReference type="ARBA" id="ARBA00023187"/>
    </source>
</evidence>
<dbReference type="AlphaFoldDB" id="A0A6I9RC09"/>
<keyword evidence="6" id="KW-0508">mRNA splicing</keyword>
<dbReference type="GeneID" id="105046502"/>
<sequence>MDLAVEGRHALLFDDDATAAFVNSRDALVPFAADASLLIDRYDVRHLLDRIPPRPPHRRHLPHEEPGGGVSLSDLDHERYLDLPPPGDGVDDGDGDGQGGDSSLPLGTRNGPEATVSGAYQAVPFSYVDTDSSADPRNFGSGPNQSGYHPPFPVPESLLSNLPPTEKLHQIIARTAIFVSEHGGQSEIVLRVKQGDNPTFGFLMPDHHLHAYFRFLVDHPQFLRTDLDSSRMQEEKKTENQEDEACVAAGGALSLLGSIYGSGEEEDGAVQADSKGMESCTSEVVANATLTHRLEQRESSASKASEDKEAIKRPAAAAAKEKVTSIKRNQLANAAIVNAALSKKVGDSSLLRSGAMNKPQNSQPGISNAKPVILEPPTFLKRMMEKIVEFILRNGKEFEAVLIEQDKTNGRFPFLLPSNQYHSYYLKLLQEARESKLLSRNSDQKNDAQGPGGFKKKVQEAATKESADYDQNSAEPSEGWLYNMQRKEKFKMVIGGPKKDSQEPCSVPARQSGVSTDEAAAIVLAATRGVSPSNARQNISIDESGLGPTRGNGGRASSMGSLSSFKGQSLNSKPPSNNEGGVSLPASSGEMKREGSGTIDDVWIAEAIAKTAALVASSEADSSEASLTKEQKLKAERLKRAKMFAAMIKSGSHRIEESVTSATAPSGPIEASAAGSTLSGADSDLVTKEREGSSVPFDAEALERVTSREKGSNYDHERENRSGKNHHLRSKDRDHEEDLDENHKHSRKKHRSEHSSGHSKDERKHRKGHSSSKDKESRHHQKHDSSSEDEHRHRKHSRSRHHRKDHDISDDEDQERKRSGRHHKRKHNSHSERKETEGEDDLATVGHSERTVRSLNRDKEAGKPAISDAQPSDATTEIPNELRAKIRAMLLETL</sequence>
<evidence type="ECO:0000256" key="1">
    <source>
        <dbReference type="ARBA" id="ARBA00022664"/>
    </source>
</evidence>
<proteinExistence type="predicted"/>
<feature type="compositionally biased region" description="Basic residues" evidence="7">
    <location>
        <begin position="792"/>
        <end position="804"/>
    </location>
</feature>
<feature type="region of interest" description="Disordered" evidence="7">
    <location>
        <begin position="437"/>
        <end position="457"/>
    </location>
</feature>
<keyword evidence="9" id="KW-1185">Reference proteome</keyword>
<feature type="compositionally biased region" description="Polar residues" evidence="7">
    <location>
        <begin position="558"/>
        <end position="580"/>
    </location>
</feature>